<sequence length="209" mass="22778">MSYQPASDANINGSLSPLSDLLLPIQAVNLQPSGSEVDEPPSQHTSNCESTTPTTGPRTFATAFQPTNTNETTAPTTSSDRTLSLTTTTSHSIIYPRTSPKITEIVIDGDNAAGIYFDDKSFIKDITLDAFRTLVSDYEPAEELTVTSNNYRSGWLFLSTDEIRGFLQRCTKVHLTGECNHRTVVVFIHAAGAPNVSITMDVIYNNRGQ</sequence>
<feature type="compositionally biased region" description="Low complexity" evidence="1">
    <location>
        <begin position="51"/>
        <end position="83"/>
    </location>
</feature>
<evidence type="ECO:0000313" key="2">
    <source>
        <dbReference type="Proteomes" id="UP000887578"/>
    </source>
</evidence>
<evidence type="ECO:0000256" key="1">
    <source>
        <dbReference type="SAM" id="MobiDB-lite"/>
    </source>
</evidence>
<accession>A0A914R412</accession>
<keyword evidence="2" id="KW-1185">Reference proteome</keyword>
<dbReference type="AlphaFoldDB" id="A0A914R412"/>
<feature type="region of interest" description="Disordered" evidence="1">
    <location>
        <begin position="32"/>
        <end position="83"/>
    </location>
</feature>
<dbReference type="Proteomes" id="UP000887578">
    <property type="component" value="Unplaced"/>
</dbReference>
<dbReference type="WBParaSite" id="PDA_v2.g6187.t1">
    <property type="protein sequence ID" value="PDA_v2.g6187.t1"/>
    <property type="gene ID" value="PDA_v2.g6187"/>
</dbReference>
<name>A0A914R412_9BILA</name>
<protein>
    <submittedName>
        <fullName evidence="3">Uncharacterized protein</fullName>
    </submittedName>
</protein>
<organism evidence="2 3">
    <name type="scientific">Panagrolaimus davidi</name>
    <dbReference type="NCBI Taxonomy" id="227884"/>
    <lineage>
        <taxon>Eukaryota</taxon>
        <taxon>Metazoa</taxon>
        <taxon>Ecdysozoa</taxon>
        <taxon>Nematoda</taxon>
        <taxon>Chromadorea</taxon>
        <taxon>Rhabditida</taxon>
        <taxon>Tylenchina</taxon>
        <taxon>Panagrolaimomorpha</taxon>
        <taxon>Panagrolaimoidea</taxon>
        <taxon>Panagrolaimidae</taxon>
        <taxon>Panagrolaimus</taxon>
    </lineage>
</organism>
<proteinExistence type="predicted"/>
<reference evidence="3" key="1">
    <citation type="submission" date="2022-11" db="UniProtKB">
        <authorList>
            <consortium name="WormBaseParasite"/>
        </authorList>
    </citation>
    <scope>IDENTIFICATION</scope>
</reference>
<evidence type="ECO:0000313" key="3">
    <source>
        <dbReference type="WBParaSite" id="PDA_v2.g6187.t1"/>
    </source>
</evidence>